<accession>A0A2D3VC22</accession>
<dbReference type="EMBL" id="FJUY01000005">
    <property type="protein sequence ID" value="CZT18043.1"/>
    <property type="molecule type" value="Genomic_DNA"/>
</dbReference>
<keyword evidence="3" id="KW-1185">Reference proteome</keyword>
<feature type="region of interest" description="Disordered" evidence="1">
    <location>
        <begin position="123"/>
        <end position="241"/>
    </location>
</feature>
<reference evidence="2 3" key="1">
    <citation type="submission" date="2016-03" db="EMBL/GenBank/DDBJ databases">
        <authorList>
            <person name="Ploux O."/>
        </authorList>
    </citation>
    <scope>NUCLEOTIDE SEQUENCE [LARGE SCALE GENOMIC DNA]</scope>
    <source>
        <strain evidence="2 3">URUG2</strain>
    </source>
</reference>
<feature type="region of interest" description="Disordered" evidence="1">
    <location>
        <begin position="290"/>
        <end position="375"/>
    </location>
</feature>
<feature type="compositionally biased region" description="Polar residues" evidence="1">
    <location>
        <begin position="342"/>
        <end position="352"/>
    </location>
</feature>
<evidence type="ECO:0000313" key="2">
    <source>
        <dbReference type="EMBL" id="CZT18043.1"/>
    </source>
</evidence>
<name>A0A2D3VC22_9PEZI</name>
<feature type="compositionally biased region" description="Basic and acidic residues" evidence="1">
    <location>
        <begin position="359"/>
        <end position="368"/>
    </location>
</feature>
<dbReference type="Proteomes" id="UP000225277">
    <property type="component" value="Unassembled WGS sequence"/>
</dbReference>
<feature type="compositionally biased region" description="Polar residues" evidence="1">
    <location>
        <begin position="304"/>
        <end position="313"/>
    </location>
</feature>
<evidence type="ECO:0000313" key="3">
    <source>
        <dbReference type="Proteomes" id="UP000225277"/>
    </source>
</evidence>
<sequence>MNQIDFFARIIMETARHDPVIRDALYRLPRIPIPADHYHCSCCGRIILEKGTTKLARCARRWLGAIVGITKATWKSLSHAAIKVHQLFSQLKPGHIDRVKARAHNIWLTSSFSDEAASETTALITESNEPSGSRSMARRRRPDHSIQANSWRSTGKPSGLRSTIGELVKTVEPVKSEQSSKLAGLSEKPTAVEQCSEKSSNAVESSGKSNNASESSEKTANVAQVVQPAPPASAVSSKGQKCLEEGEERSCLARASSTQNTKDHADIARSYQHCRSQDIGASLTKCRVHKSDVLGKRRRHSHQTTRQSESPTSECRPHYPPQPFRPRSRTSEDRKRHRAGKNRSQSSKQGHTLPTLHLRPQEQEDAPFRYHRSSS</sequence>
<dbReference type="RefSeq" id="XP_023624933.1">
    <property type="nucleotide sequence ID" value="XM_023769165.1"/>
</dbReference>
<evidence type="ECO:0000256" key="1">
    <source>
        <dbReference type="SAM" id="MobiDB-lite"/>
    </source>
</evidence>
<protein>
    <submittedName>
        <fullName evidence="2">Uncharacterized protein</fullName>
    </submittedName>
</protein>
<feature type="compositionally biased region" description="Polar residues" evidence="1">
    <location>
        <begin position="146"/>
        <end position="156"/>
    </location>
</feature>
<organism evidence="2 3">
    <name type="scientific">Ramularia collo-cygni</name>
    <dbReference type="NCBI Taxonomy" id="112498"/>
    <lineage>
        <taxon>Eukaryota</taxon>
        <taxon>Fungi</taxon>
        <taxon>Dikarya</taxon>
        <taxon>Ascomycota</taxon>
        <taxon>Pezizomycotina</taxon>
        <taxon>Dothideomycetes</taxon>
        <taxon>Dothideomycetidae</taxon>
        <taxon>Mycosphaerellales</taxon>
        <taxon>Mycosphaerellaceae</taxon>
        <taxon>Ramularia</taxon>
    </lineage>
</organism>
<dbReference type="AlphaFoldDB" id="A0A2D3VC22"/>
<feature type="compositionally biased region" description="Polar residues" evidence="1">
    <location>
        <begin position="123"/>
        <end position="134"/>
    </location>
</feature>
<feature type="compositionally biased region" description="Low complexity" evidence="1">
    <location>
        <begin position="204"/>
        <end position="237"/>
    </location>
</feature>
<dbReference type="GeneID" id="35599069"/>
<proteinExistence type="predicted"/>
<gene>
    <name evidence="2" type="ORF">RCC_03881</name>
</gene>